<dbReference type="Pfam" id="PF00378">
    <property type="entry name" value="ECH_1"/>
    <property type="match status" value="1"/>
</dbReference>
<keyword evidence="3" id="KW-1185">Reference proteome</keyword>
<protein>
    <submittedName>
        <fullName evidence="2">Enoyl-CoA hydratase/isomerase family protein</fullName>
    </submittedName>
</protein>
<dbReference type="EMBL" id="SMKW01000011">
    <property type="protein sequence ID" value="TDD52805.1"/>
    <property type="molecule type" value="Genomic_DNA"/>
</dbReference>
<reference evidence="2 3" key="1">
    <citation type="submission" date="2019-03" db="EMBL/GenBank/DDBJ databases">
        <title>Draft genome sequences of novel Actinobacteria.</title>
        <authorList>
            <person name="Sahin N."/>
            <person name="Ay H."/>
            <person name="Saygin H."/>
        </authorList>
    </citation>
    <scope>NUCLEOTIDE SEQUENCE [LARGE SCALE GENOMIC DNA]</scope>
    <source>
        <strain evidence="2 3">7K502</strain>
    </source>
</reference>
<evidence type="ECO:0000313" key="3">
    <source>
        <dbReference type="Proteomes" id="UP000294947"/>
    </source>
</evidence>
<dbReference type="Proteomes" id="UP000294947">
    <property type="component" value="Unassembled WGS sequence"/>
</dbReference>
<organism evidence="2 3">
    <name type="scientific">Saccharopolyspora elongata</name>
    <dbReference type="NCBI Taxonomy" id="2530387"/>
    <lineage>
        <taxon>Bacteria</taxon>
        <taxon>Bacillati</taxon>
        <taxon>Actinomycetota</taxon>
        <taxon>Actinomycetes</taxon>
        <taxon>Pseudonocardiales</taxon>
        <taxon>Pseudonocardiaceae</taxon>
        <taxon>Saccharopolyspora</taxon>
    </lineage>
</organism>
<dbReference type="AlphaFoldDB" id="A0A4R4Z435"/>
<comment type="caution">
    <text evidence="2">The sequence shown here is derived from an EMBL/GenBank/DDBJ whole genome shotgun (WGS) entry which is preliminary data.</text>
</comment>
<sequence>MRPESGSPVRVEQHDTWTELVLQRPHRRNALDIGTAETMLELVSGAPAATERRVLLLRGEGPSFCAGLDLKAMHAGDPHEWISSFFRHWLPLHAALARLDIPVVCAVQGAAINAGAALAFAADFLIVEEEAHVQLGEVRQGLAAPIGIGWLTLRHSAALARRVALRGAPIPGPELVRLGLAHDWAPSGRALERARALAAELSALPAQGVRRTITGLHAAVRGEDALDHFTRIADAAAIRQPAGTATSRIEPVPPQRKARTP</sequence>
<dbReference type="PANTHER" id="PTHR43459">
    <property type="entry name" value="ENOYL-COA HYDRATASE"/>
    <property type="match status" value="1"/>
</dbReference>
<dbReference type="CDD" id="cd06558">
    <property type="entry name" value="crotonase-like"/>
    <property type="match status" value="1"/>
</dbReference>
<dbReference type="SUPFAM" id="SSF52096">
    <property type="entry name" value="ClpP/crotonase"/>
    <property type="match status" value="1"/>
</dbReference>
<dbReference type="PANTHER" id="PTHR43459:SF1">
    <property type="entry name" value="EG:BACN32G11.4 PROTEIN"/>
    <property type="match status" value="1"/>
</dbReference>
<accession>A0A4R4Z435</accession>
<evidence type="ECO:0000313" key="2">
    <source>
        <dbReference type="EMBL" id="TDD52805.1"/>
    </source>
</evidence>
<keyword evidence="2" id="KW-0413">Isomerase</keyword>
<feature type="region of interest" description="Disordered" evidence="1">
    <location>
        <begin position="240"/>
        <end position="261"/>
    </location>
</feature>
<proteinExistence type="predicted"/>
<dbReference type="RefSeq" id="WP_132484096.1">
    <property type="nucleotide sequence ID" value="NZ_SMKW01000011.1"/>
</dbReference>
<dbReference type="Gene3D" id="3.90.226.10">
    <property type="entry name" value="2-enoyl-CoA Hydratase, Chain A, domain 1"/>
    <property type="match status" value="1"/>
</dbReference>
<dbReference type="InterPro" id="IPR029045">
    <property type="entry name" value="ClpP/crotonase-like_dom_sf"/>
</dbReference>
<gene>
    <name evidence="2" type="ORF">E1288_11420</name>
</gene>
<evidence type="ECO:0000256" key="1">
    <source>
        <dbReference type="SAM" id="MobiDB-lite"/>
    </source>
</evidence>
<dbReference type="GO" id="GO:0016853">
    <property type="term" value="F:isomerase activity"/>
    <property type="evidence" value="ECO:0007669"/>
    <property type="project" value="UniProtKB-KW"/>
</dbReference>
<dbReference type="InterPro" id="IPR001753">
    <property type="entry name" value="Enoyl-CoA_hydra/iso"/>
</dbReference>
<name>A0A4R4Z435_9PSEU</name>
<dbReference type="OrthoDB" id="9777711at2"/>